<dbReference type="Proteomes" id="UP000510611">
    <property type="component" value="Segment"/>
</dbReference>
<evidence type="ECO:0000256" key="1">
    <source>
        <dbReference type="SAM" id="MobiDB-lite"/>
    </source>
</evidence>
<reference evidence="2 3" key="1">
    <citation type="submission" date="2020-05" db="EMBL/GenBank/DDBJ databases">
        <authorList>
            <person name="Koehl A.J."/>
            <person name="Koorndyk N.D."/>
            <person name="Lockett T."/>
            <person name="Paluch K.V."/>
            <person name="Petouhoff A.M."/>
            <person name="Riebschleger D.L."/>
            <person name="Stalions G.A."/>
            <person name="Stephan M.R."/>
            <person name="Tucker A.R."/>
            <person name="Vorhees N."/>
            <person name="Beck A.M."/>
            <person name="Bartz C."/>
            <person name="Bilisko A."/>
            <person name="Bojanowski S.E."/>
            <person name="Covert A."/>
            <person name="Currier J.K."/>
            <person name="Hood S.A."/>
            <person name="Johnson H.K."/>
            <person name="Stukey J."/>
            <person name="Garlena R.A."/>
            <person name="Russell D.A."/>
            <person name="Pope W.H."/>
            <person name="Jacobs-Sera D."/>
            <person name="Hatfull G.F."/>
        </authorList>
    </citation>
    <scope>NUCLEOTIDE SEQUENCE [LARGE SCALE GENOMIC DNA]</scope>
</reference>
<feature type="compositionally biased region" description="Basic and acidic residues" evidence="1">
    <location>
        <begin position="273"/>
        <end position="285"/>
    </location>
</feature>
<feature type="compositionally biased region" description="Acidic residues" evidence="1">
    <location>
        <begin position="90"/>
        <end position="100"/>
    </location>
</feature>
<dbReference type="RefSeq" id="YP_009963830.1">
    <property type="nucleotide sequence ID" value="NC_051723.1"/>
</dbReference>
<accession>A0A7D5JFR2</accession>
<gene>
    <name evidence="2" type="primary">16</name>
    <name evidence="2" type="ORF">SEA_SOUL22_16</name>
</gene>
<dbReference type="KEGG" id="vg:60335417"/>
<proteinExistence type="predicted"/>
<feature type="region of interest" description="Disordered" evidence="1">
    <location>
        <begin position="86"/>
        <end position="109"/>
    </location>
</feature>
<organism evidence="2 3">
    <name type="scientific">Mycobacterium phage Soul22</name>
    <dbReference type="NCBI Taxonomy" id="2743996"/>
    <lineage>
        <taxon>Viruses</taxon>
        <taxon>Duplodnaviria</taxon>
        <taxon>Heunggongvirae</taxon>
        <taxon>Uroviricota</taxon>
        <taxon>Caudoviricetes</taxon>
        <taxon>Gracegardnervirinae</taxon>
        <taxon>Avanivirus</taxon>
        <taxon>Avanivirus soul22</taxon>
    </lineage>
</organism>
<evidence type="ECO:0000313" key="2">
    <source>
        <dbReference type="EMBL" id="QLF84238.1"/>
    </source>
</evidence>
<feature type="region of interest" description="Disordered" evidence="1">
    <location>
        <begin position="247"/>
        <end position="300"/>
    </location>
</feature>
<sequence length="300" mass="34029">MTDIIPASDPRVRVTLTFHPEGQAPLPVSLPRWDFLDEASVREVKAAIRRFKQDAEKQGDEIRRQFRRYQVESRKYQKALAAWEKRLDDPDVEDPGPEPDEPARPDFGEPMDEREAERIANLAIFKVVLTAEQFAVVENCTSAEIAQAKAEWDRVSAVPLGGIVGLSDLLDGEHGGAIRADLLARGWTIRDIGTRLSWADVRDLITWLPPNGDSSYYRSLHPRSWWWTPLFDFLAMILVTLQGANWQRGGGKGTRPKIQKRPSDKPPAVRSVAELDEKKRAQAEHIRRRRAQKQREVAGG</sequence>
<protein>
    <submittedName>
        <fullName evidence="2">Tail assembly chaperone</fullName>
    </submittedName>
</protein>
<dbReference type="GeneID" id="60335417"/>
<evidence type="ECO:0000313" key="3">
    <source>
        <dbReference type="Proteomes" id="UP000510611"/>
    </source>
</evidence>
<dbReference type="EMBL" id="MT522000">
    <property type="protein sequence ID" value="QLF84238.1"/>
    <property type="molecule type" value="Genomic_DNA"/>
</dbReference>
<name>A0A7D5JFR2_9CAUD</name>
<keyword evidence="3" id="KW-1185">Reference proteome</keyword>